<evidence type="ECO:0000259" key="14">
    <source>
        <dbReference type="PROSITE" id="PS50112"/>
    </source>
</evidence>
<evidence type="ECO:0000256" key="4">
    <source>
        <dbReference type="ARBA" id="ARBA00022500"/>
    </source>
</evidence>
<protein>
    <submittedName>
        <fullName evidence="16">PAS-like protein</fullName>
    </submittedName>
</protein>
<dbReference type="PROSITE" id="PS50112">
    <property type="entry name" value="PAS"/>
    <property type="match status" value="1"/>
</dbReference>
<evidence type="ECO:0000256" key="5">
    <source>
        <dbReference type="ARBA" id="ARBA00022519"/>
    </source>
</evidence>
<dbReference type="Gene3D" id="3.30.450.20">
    <property type="entry name" value="PAS domain"/>
    <property type="match status" value="1"/>
</dbReference>
<keyword evidence="8" id="KW-0472">Membrane</keyword>
<dbReference type="CDD" id="cd00130">
    <property type="entry name" value="PAS"/>
    <property type="match status" value="1"/>
</dbReference>
<dbReference type="GO" id="GO:0052131">
    <property type="term" value="P:positive aerotaxis"/>
    <property type="evidence" value="ECO:0007669"/>
    <property type="project" value="UniProtKB-ARBA"/>
</dbReference>
<evidence type="ECO:0000259" key="13">
    <source>
        <dbReference type="PROSITE" id="PS50111"/>
    </source>
</evidence>
<dbReference type="InterPro" id="IPR000014">
    <property type="entry name" value="PAS"/>
</dbReference>
<keyword evidence="9 11" id="KW-0807">Transducer</keyword>
<dbReference type="Gene3D" id="1.10.287.950">
    <property type="entry name" value="Methyl-accepting chemotaxis protein"/>
    <property type="match status" value="1"/>
</dbReference>
<dbReference type="InterPro" id="IPR004089">
    <property type="entry name" value="MCPsignal_dom"/>
</dbReference>
<dbReference type="GO" id="GO:0007165">
    <property type="term" value="P:signal transduction"/>
    <property type="evidence" value="ECO:0007669"/>
    <property type="project" value="UniProtKB-KW"/>
</dbReference>
<dbReference type="PANTHER" id="PTHR32089">
    <property type="entry name" value="METHYL-ACCEPTING CHEMOTAXIS PROTEIN MCPB"/>
    <property type="match status" value="1"/>
</dbReference>
<comment type="caution">
    <text evidence="16">The sequence shown here is derived from an EMBL/GenBank/DDBJ whole genome shotgun (WGS) entry which is preliminary data.</text>
</comment>
<dbReference type="Pfam" id="PF08447">
    <property type="entry name" value="PAS_3"/>
    <property type="match status" value="1"/>
</dbReference>
<evidence type="ECO:0000256" key="1">
    <source>
        <dbReference type="ARBA" id="ARBA00004429"/>
    </source>
</evidence>
<dbReference type="PANTHER" id="PTHR32089:SF74">
    <property type="entry name" value="METHYL-ACCEPTING CHEMOTAXIS PROTEIN AER"/>
    <property type="match status" value="1"/>
</dbReference>
<feature type="domain" description="Methyl-accepting transducer" evidence="13">
    <location>
        <begin position="278"/>
        <end position="514"/>
    </location>
</feature>
<dbReference type="NCBIfam" id="TIGR00229">
    <property type="entry name" value="sensory_box"/>
    <property type="match status" value="1"/>
</dbReference>
<dbReference type="GO" id="GO:0005886">
    <property type="term" value="C:plasma membrane"/>
    <property type="evidence" value="ECO:0007669"/>
    <property type="project" value="UniProtKB-SubCell"/>
</dbReference>
<keyword evidence="2" id="KW-1003">Cell membrane</keyword>
<evidence type="ECO:0000256" key="9">
    <source>
        <dbReference type="ARBA" id="ARBA00023224"/>
    </source>
</evidence>
<dbReference type="Pfam" id="PF00015">
    <property type="entry name" value="MCPsignal"/>
    <property type="match status" value="1"/>
</dbReference>
<sequence>MGHLACNTQFIGHAADNTPSSSGSKDRTPMRNNQPVTQRERTFPAEQRLISTTDTQGTITYCNDAFIDISGYSEAELLGAAHNTVRHPDVPPAVFEHMWTTLKTGQPWMGIVKNRCKNGDHYWVNAYVTPVLENRKVVGFESVRVKPTAEQVRRAEALYARINKGKSAVPGRDKWLPILQDWLPFILVSQLSFLIGTWLNSPWGFALAAALSVPLGLLGLSWQQRGIKRLLRLAEQTTSDPLIAQMYTDSRGPQARLEMSTLSQEARLKTCLTRLQDTAEHLNSQARQSNSLANASSIGLERQRVETEQVAAAINQMAATTQEVAGHVNRTADATQQANELTRRGRDIAGETREAIQRLSTSVGETGLTVTRLAKDSDEIGGVVDVIKGIADQTNLLALNAAIEAARAGEMGRGFAVVADEVRQLAQRTAESTGQIHGLIAKLQQTANDAVQTMDAGRRQAEEGVARVLEADQALVGISEAVANITDMTTQIATATEEQSAVAEEINRNIATIASLADTTADEARRSAVLSGELTATANSQYSLVERFNR</sequence>
<evidence type="ECO:0000256" key="7">
    <source>
        <dbReference type="ARBA" id="ARBA00022989"/>
    </source>
</evidence>
<feature type="domain" description="PAS" evidence="14">
    <location>
        <begin position="50"/>
        <end position="105"/>
    </location>
</feature>
<dbReference type="AlphaFoldDB" id="A0AB37QM32"/>
<evidence type="ECO:0000256" key="2">
    <source>
        <dbReference type="ARBA" id="ARBA00022475"/>
    </source>
</evidence>
<dbReference type="SUPFAM" id="SSF55785">
    <property type="entry name" value="PYP-like sensor domain (PAS domain)"/>
    <property type="match status" value="1"/>
</dbReference>
<dbReference type="InterPro" id="IPR013655">
    <property type="entry name" value="PAS_fold_3"/>
</dbReference>
<gene>
    <name evidence="16" type="ORF">ALP74_04641</name>
</gene>
<dbReference type="FunFam" id="1.10.287.950:FF:000001">
    <property type="entry name" value="Methyl-accepting chemotaxis sensory transducer"/>
    <property type="match status" value="1"/>
</dbReference>
<keyword evidence="7" id="KW-1133">Transmembrane helix</keyword>
<evidence type="ECO:0000313" key="16">
    <source>
        <dbReference type="EMBL" id="RMR99233.1"/>
    </source>
</evidence>
<dbReference type="CDD" id="cd11386">
    <property type="entry name" value="MCP_signal"/>
    <property type="match status" value="1"/>
</dbReference>
<dbReference type="PROSITE" id="PS50192">
    <property type="entry name" value="T_SNARE"/>
    <property type="match status" value="1"/>
</dbReference>
<keyword evidence="5" id="KW-0997">Cell inner membrane</keyword>
<evidence type="ECO:0000313" key="17">
    <source>
        <dbReference type="Proteomes" id="UP000272613"/>
    </source>
</evidence>
<organism evidence="16 17">
    <name type="scientific">Pseudomonas coronafaciens pv. garcae</name>
    <dbReference type="NCBI Taxonomy" id="251653"/>
    <lineage>
        <taxon>Bacteria</taxon>
        <taxon>Pseudomonadati</taxon>
        <taxon>Pseudomonadota</taxon>
        <taxon>Gammaproteobacteria</taxon>
        <taxon>Pseudomonadales</taxon>
        <taxon>Pseudomonadaceae</taxon>
        <taxon>Pseudomonas</taxon>
        <taxon>Pseudomonas coronafaciens</taxon>
    </lineage>
</organism>
<dbReference type="EMBL" id="RBSH01000201">
    <property type="protein sequence ID" value="RMR99233.1"/>
    <property type="molecule type" value="Genomic_DNA"/>
</dbReference>
<evidence type="ECO:0000256" key="11">
    <source>
        <dbReference type="PROSITE-ProRule" id="PRU00284"/>
    </source>
</evidence>
<dbReference type="SMART" id="SM00283">
    <property type="entry name" value="MA"/>
    <property type="match status" value="1"/>
</dbReference>
<name>A0AB37QM32_9PSED</name>
<evidence type="ECO:0000256" key="3">
    <source>
        <dbReference type="ARBA" id="ARBA00022481"/>
    </source>
</evidence>
<comment type="subcellular location">
    <subcellularLocation>
        <location evidence="1">Cell inner membrane</location>
        <topology evidence="1">Multi-pass membrane protein</topology>
    </subcellularLocation>
</comment>
<dbReference type="PROSITE" id="PS50111">
    <property type="entry name" value="CHEMOTAXIS_TRANSDUC_2"/>
    <property type="match status" value="1"/>
</dbReference>
<accession>A0AB37QM32</accession>
<evidence type="ECO:0000256" key="10">
    <source>
        <dbReference type="ARBA" id="ARBA00029447"/>
    </source>
</evidence>
<evidence type="ECO:0000256" key="6">
    <source>
        <dbReference type="ARBA" id="ARBA00022692"/>
    </source>
</evidence>
<proteinExistence type="inferred from homology"/>
<dbReference type="SUPFAM" id="SSF58104">
    <property type="entry name" value="Methyl-accepting chemotaxis protein (MCP) signaling domain"/>
    <property type="match status" value="1"/>
</dbReference>
<keyword evidence="4" id="KW-0145">Chemotaxis</keyword>
<dbReference type="FunFam" id="3.30.450.20:FF:000046">
    <property type="entry name" value="Aerotaxis sensor receptor"/>
    <property type="match status" value="1"/>
</dbReference>
<evidence type="ECO:0000256" key="12">
    <source>
        <dbReference type="SAM" id="MobiDB-lite"/>
    </source>
</evidence>
<reference evidence="16 17" key="1">
    <citation type="submission" date="2018-08" db="EMBL/GenBank/DDBJ databases">
        <title>Recombination of ecologically and evolutionarily significant loci maintains genetic cohesion in the Pseudomonas syringae species complex.</title>
        <authorList>
            <person name="Dillon M."/>
            <person name="Thakur S."/>
            <person name="Almeida R.N.D."/>
            <person name="Weir B.S."/>
            <person name="Guttman D.S."/>
        </authorList>
    </citation>
    <scope>NUCLEOTIDE SEQUENCE [LARGE SCALE GENOMIC DNA]</scope>
    <source>
        <strain evidence="16 17">ICMP 5019</strain>
    </source>
</reference>
<comment type="similarity">
    <text evidence="10">Belongs to the methyl-accepting chemotaxis (MCP) protein family.</text>
</comment>
<keyword evidence="3" id="KW-0488">Methylation</keyword>
<feature type="domain" description="T-SNARE coiled-coil homology" evidence="15">
    <location>
        <begin position="465"/>
        <end position="527"/>
    </location>
</feature>
<dbReference type="SMART" id="SM00091">
    <property type="entry name" value="PAS"/>
    <property type="match status" value="1"/>
</dbReference>
<dbReference type="Proteomes" id="UP000272613">
    <property type="component" value="Unassembled WGS sequence"/>
</dbReference>
<dbReference type="InterPro" id="IPR035965">
    <property type="entry name" value="PAS-like_dom_sf"/>
</dbReference>
<evidence type="ECO:0000256" key="8">
    <source>
        <dbReference type="ARBA" id="ARBA00023136"/>
    </source>
</evidence>
<dbReference type="InterPro" id="IPR000727">
    <property type="entry name" value="T_SNARE_dom"/>
</dbReference>
<keyword evidence="6" id="KW-0812">Transmembrane</keyword>
<feature type="region of interest" description="Disordered" evidence="12">
    <location>
        <begin position="10"/>
        <end position="41"/>
    </location>
</feature>
<evidence type="ECO:0000259" key="15">
    <source>
        <dbReference type="PROSITE" id="PS50192"/>
    </source>
</evidence>